<dbReference type="PROSITE" id="PS51257">
    <property type="entry name" value="PROKAR_LIPOPROTEIN"/>
    <property type="match status" value="1"/>
</dbReference>
<dbReference type="RefSeq" id="WP_013638636.1">
    <property type="nucleotide sequence ID" value="NC_015185.1"/>
</dbReference>
<evidence type="ECO:0000256" key="1">
    <source>
        <dbReference type="SAM" id="SignalP"/>
    </source>
</evidence>
<dbReference type="AlphaFoldDB" id="F0S003"/>
<keyword evidence="3" id="KW-1185">Reference proteome</keyword>
<evidence type="ECO:0008006" key="4">
    <source>
        <dbReference type="Google" id="ProtNLM"/>
    </source>
</evidence>
<feature type="signal peptide" evidence="1">
    <location>
        <begin position="1"/>
        <end position="18"/>
    </location>
</feature>
<protein>
    <recommendedName>
        <fullName evidence="4">Lipoprotein</fullName>
    </recommendedName>
</protein>
<dbReference type="EMBL" id="CP002543">
    <property type="protein sequence ID" value="ADY73684.1"/>
    <property type="molecule type" value="Genomic_DNA"/>
</dbReference>
<dbReference type="eggNOG" id="ENOG50307X8">
    <property type="taxonomic scope" value="Bacteria"/>
</dbReference>
<dbReference type="Pfam" id="PF04390">
    <property type="entry name" value="LptE"/>
    <property type="match status" value="1"/>
</dbReference>
<evidence type="ECO:0000313" key="2">
    <source>
        <dbReference type="EMBL" id="ADY73684.1"/>
    </source>
</evidence>
<dbReference type="OrthoDB" id="13131at2"/>
<gene>
    <name evidence="2" type="ordered locus">Dester_1046</name>
</gene>
<reference evidence="2 3" key="1">
    <citation type="journal article" date="2011" name="Stand. Genomic Sci.">
        <title>Complete genome sequence of the thermophilic sulfur-reducer Desulfurobacterium thermolithotrophum type strain (BSA(T)) from a deep-sea hydrothermal vent.</title>
        <authorList>
            <person name="Goker M."/>
            <person name="Daligault H."/>
            <person name="Mwirichia R."/>
            <person name="Lapidus A."/>
            <person name="Lucas S."/>
            <person name="Deshpande S."/>
            <person name="Pagani I."/>
            <person name="Tapia R."/>
            <person name="Cheng J.F."/>
            <person name="Goodwin L."/>
            <person name="Pitluck S."/>
            <person name="Liolios K."/>
            <person name="Ivanova N."/>
            <person name="Mavromatis K."/>
            <person name="Mikhailova N."/>
            <person name="Pati A."/>
            <person name="Chen A."/>
            <person name="Palaniappan K."/>
            <person name="Han C."/>
            <person name="Land M."/>
            <person name="Hauser L."/>
            <person name="Pan C."/>
            <person name="Brambilla E.M."/>
            <person name="Rohde M."/>
            <person name="Spring S."/>
            <person name="Sikorski J."/>
            <person name="Wirth R."/>
            <person name="Detter J.C."/>
            <person name="Woyke T."/>
            <person name="Bristow J."/>
            <person name="Eisen J.A."/>
            <person name="Markowitz V."/>
            <person name="Hugenholtz P."/>
            <person name="Kyrpides N.C."/>
            <person name="Klenk H.P."/>
        </authorList>
    </citation>
    <scope>NUCLEOTIDE SEQUENCE [LARGE SCALE GENOMIC DNA]</scope>
    <source>
        <strain evidence="3">DSM 11699 / BSA</strain>
    </source>
</reference>
<dbReference type="InParanoid" id="F0S003"/>
<dbReference type="STRING" id="868864.Dester_1046"/>
<sequence>MRIFFFLLLLFFFSFSCATTNVSQKPQKVEHVYLEPVTNKTPEEGADVIFTKVANDVFYSDSRFKVERTPKPGVTVLVKPSVDSISIYAVGFDKYDRVTEYKMTISTTIKLIRYGFKNPLYTFSISRYDFYDATGAPQEVERKRKECIERIAYQIFRELGEKIAISGEKIENQK</sequence>
<dbReference type="InterPro" id="IPR007485">
    <property type="entry name" value="LPS_assembly_LptE"/>
</dbReference>
<reference evidence="3" key="2">
    <citation type="submission" date="2011-02" db="EMBL/GenBank/DDBJ databases">
        <title>The complete genome of Desulfurobacterium thermolithotrophum DSM 11699.</title>
        <authorList>
            <consortium name="US DOE Joint Genome Institute (JGI-PGF)"/>
            <person name="Lucas S."/>
            <person name="Copeland A."/>
            <person name="Lapidus A."/>
            <person name="Bruce D."/>
            <person name="Goodwin L."/>
            <person name="Pitluck S."/>
            <person name="Kyrpides N."/>
            <person name="Mavromatis K."/>
            <person name="Pagani I."/>
            <person name="Ivanova N."/>
            <person name="Mikhailova N."/>
            <person name="Daligault H."/>
            <person name="Detter J.C."/>
            <person name="Tapia R."/>
            <person name="Han C."/>
            <person name="Land M."/>
            <person name="Hauser L."/>
            <person name="Markowitz V."/>
            <person name="Cheng J.-F."/>
            <person name="Hugenholtz P."/>
            <person name="Woyke T."/>
            <person name="Wu D."/>
            <person name="Spring S."/>
            <person name="Brambilla E."/>
            <person name="Klenk H.-P."/>
            <person name="Eisen J.A."/>
        </authorList>
    </citation>
    <scope>NUCLEOTIDE SEQUENCE [LARGE SCALE GENOMIC DNA]</scope>
    <source>
        <strain evidence="3">DSM 11699 / BSA</strain>
    </source>
</reference>
<dbReference type="GO" id="GO:0019867">
    <property type="term" value="C:outer membrane"/>
    <property type="evidence" value="ECO:0007669"/>
    <property type="project" value="InterPro"/>
</dbReference>
<dbReference type="KEGG" id="dte:Dester_1046"/>
<feature type="chain" id="PRO_5003255760" description="Lipoprotein" evidence="1">
    <location>
        <begin position="19"/>
        <end position="174"/>
    </location>
</feature>
<dbReference type="GO" id="GO:0043165">
    <property type="term" value="P:Gram-negative-bacterium-type cell outer membrane assembly"/>
    <property type="evidence" value="ECO:0007669"/>
    <property type="project" value="InterPro"/>
</dbReference>
<accession>F0S003</accession>
<organism evidence="2 3">
    <name type="scientific">Desulfurobacterium thermolithotrophum (strain DSM 11699 / BSA)</name>
    <dbReference type="NCBI Taxonomy" id="868864"/>
    <lineage>
        <taxon>Bacteria</taxon>
        <taxon>Pseudomonadati</taxon>
        <taxon>Aquificota</taxon>
        <taxon>Aquificia</taxon>
        <taxon>Desulfurobacteriales</taxon>
        <taxon>Desulfurobacteriaceae</taxon>
        <taxon>Desulfurobacterium</taxon>
    </lineage>
</organism>
<dbReference type="HOGENOM" id="CLU_1537636_0_0_0"/>
<dbReference type="Proteomes" id="UP000007102">
    <property type="component" value="Chromosome"/>
</dbReference>
<evidence type="ECO:0000313" key="3">
    <source>
        <dbReference type="Proteomes" id="UP000007102"/>
    </source>
</evidence>
<name>F0S003_DESTD</name>
<proteinExistence type="predicted"/>
<keyword evidence="1" id="KW-0732">Signal</keyword>